<dbReference type="RefSeq" id="WP_010578362.1">
    <property type="nucleotide sequence ID" value="NZ_AHMT02000052.1"/>
</dbReference>
<dbReference type="InterPro" id="IPR036291">
    <property type="entry name" value="NAD(P)-bd_dom_sf"/>
</dbReference>
<dbReference type="STRING" id="100053.GCA_002009845_01996"/>
<dbReference type="Pfam" id="PF01370">
    <property type="entry name" value="Epimerase"/>
    <property type="match status" value="1"/>
</dbReference>
<dbReference type="SUPFAM" id="SSF51735">
    <property type="entry name" value="NAD(P)-binding Rossmann-fold domains"/>
    <property type="match status" value="1"/>
</dbReference>
<dbReference type="InterPro" id="IPR001509">
    <property type="entry name" value="Epimerase_deHydtase"/>
</dbReference>
<dbReference type="GO" id="GO:0016853">
    <property type="term" value="F:isomerase activity"/>
    <property type="evidence" value="ECO:0007669"/>
    <property type="project" value="UniProtKB-KW"/>
</dbReference>
<keyword evidence="4" id="KW-1185">Reference proteome</keyword>
<evidence type="ECO:0000313" key="3">
    <source>
        <dbReference type="EMBL" id="EQA60965.1"/>
    </source>
</evidence>
<sequence length="291" mass="32582">MRILITGINGFIGRALYNHLSKCHDIIGIYNSGEPLSENCYKADLTREVDTNSILKKIKKDSVDIIIHLASQMASINNLNDLSILHANSAISKNLALLAKNCKVKHLINFSSSSVYPNVDGIFDENSIPNPALNTDCIYGLSKLNGEIILNYFLSKNQISITHLRVAMVHGVGMDPHRLIPTLEREIVEHNSVTLYGKGERFLNLIRIEKLIEYIALFIELPSGGVINVSEECITVLDLAKRIIQKKGNSFTKIILKVEGNLSKFVLDVRKLEDILLYSKKRMEAISKINI</sequence>
<organism evidence="3 4">
    <name type="scientific">Leptospira alexanderi serovar Manhao 3 str. L 60</name>
    <dbReference type="NCBI Taxonomy" id="1049759"/>
    <lineage>
        <taxon>Bacteria</taxon>
        <taxon>Pseudomonadati</taxon>
        <taxon>Spirochaetota</taxon>
        <taxon>Spirochaetia</taxon>
        <taxon>Leptospirales</taxon>
        <taxon>Leptospiraceae</taxon>
        <taxon>Leptospira</taxon>
    </lineage>
</organism>
<name>V6HTJ1_9LEPT</name>
<dbReference type="OrthoDB" id="9801056at2"/>
<accession>V6HTJ1</accession>
<dbReference type="Gene3D" id="3.40.50.720">
    <property type="entry name" value="NAD(P)-binding Rossmann-like Domain"/>
    <property type="match status" value="1"/>
</dbReference>
<dbReference type="PANTHER" id="PTHR43000">
    <property type="entry name" value="DTDP-D-GLUCOSE 4,6-DEHYDRATASE-RELATED"/>
    <property type="match status" value="1"/>
</dbReference>
<proteinExistence type="inferred from homology"/>
<gene>
    <name evidence="3" type="ORF">LEP1GSC062_1371</name>
</gene>
<evidence type="ECO:0000313" key="4">
    <source>
        <dbReference type="Proteomes" id="UP000018747"/>
    </source>
</evidence>
<dbReference type="Proteomes" id="UP000018747">
    <property type="component" value="Unassembled WGS sequence"/>
</dbReference>
<reference evidence="3" key="1">
    <citation type="submission" date="2013-05" db="EMBL/GenBank/DDBJ databases">
        <authorList>
            <person name="Harkins D.M."/>
            <person name="Durkin A.S."/>
            <person name="Brinkac L.M."/>
            <person name="Haft D.H."/>
            <person name="Selengut J.D."/>
            <person name="Sanka R."/>
            <person name="DePew J."/>
            <person name="Purushe J."/>
            <person name="Hartskeerl R.A."/>
            <person name="Ahmed A."/>
            <person name="van der Linden H."/>
            <person name="Goris M.G.A."/>
            <person name="Vinetz J.M."/>
            <person name="Sutton G.G."/>
            <person name="Nierman W.C."/>
            <person name="Fouts D.E."/>
        </authorList>
    </citation>
    <scope>NUCLEOTIDE SEQUENCE [LARGE SCALE GENOMIC DNA]</scope>
    <source>
        <strain evidence="3">L 60</strain>
    </source>
</reference>
<evidence type="ECO:0000259" key="2">
    <source>
        <dbReference type="Pfam" id="PF01370"/>
    </source>
</evidence>
<evidence type="ECO:0000256" key="1">
    <source>
        <dbReference type="ARBA" id="ARBA00007637"/>
    </source>
</evidence>
<dbReference type="AlphaFoldDB" id="V6HTJ1"/>
<comment type="similarity">
    <text evidence="1">Belongs to the NAD(P)-dependent epimerase/dehydratase family.</text>
</comment>
<feature type="domain" description="NAD-dependent epimerase/dehydratase" evidence="2">
    <location>
        <begin position="3"/>
        <end position="229"/>
    </location>
</feature>
<comment type="caution">
    <text evidence="3">The sequence shown here is derived from an EMBL/GenBank/DDBJ whole genome shotgun (WGS) entry which is preliminary data.</text>
</comment>
<dbReference type="CDD" id="cd08946">
    <property type="entry name" value="SDR_e"/>
    <property type="match status" value="1"/>
</dbReference>
<protein>
    <submittedName>
        <fullName evidence="3">3-beta hydroxysteroid dehydrogenase/isomerase family protein</fullName>
    </submittedName>
</protein>
<dbReference type="EMBL" id="AHMT02000052">
    <property type="protein sequence ID" value="EQA60965.1"/>
    <property type="molecule type" value="Genomic_DNA"/>
</dbReference>